<accession>A0A168AEG7</accession>
<dbReference type="PANTHER" id="PTHR48081">
    <property type="entry name" value="AB HYDROLASE SUPERFAMILY PROTEIN C4A8.06C"/>
    <property type="match status" value="1"/>
</dbReference>
<dbReference type="GO" id="GO:0016787">
    <property type="term" value="F:hydrolase activity"/>
    <property type="evidence" value="ECO:0007669"/>
    <property type="project" value="UniProtKB-KW"/>
</dbReference>
<dbReference type="InterPro" id="IPR050300">
    <property type="entry name" value="GDXG_lipolytic_enzyme"/>
</dbReference>
<dbReference type="EMBL" id="AZHD01000001">
    <property type="protein sequence ID" value="OAA68638.1"/>
    <property type="molecule type" value="Genomic_DNA"/>
</dbReference>
<dbReference type="AlphaFoldDB" id="A0A168AEG7"/>
<evidence type="ECO:0000313" key="3">
    <source>
        <dbReference type="EMBL" id="OAA68638.1"/>
    </source>
</evidence>
<name>A0A168AEG7_9HYPO</name>
<protein>
    <submittedName>
        <fullName evidence="3">Alpha/beta hydrolase fold-3</fullName>
    </submittedName>
</protein>
<dbReference type="PANTHER" id="PTHR48081:SF8">
    <property type="entry name" value="ALPHA_BETA HYDROLASE FOLD-3 DOMAIN-CONTAINING PROTEIN-RELATED"/>
    <property type="match status" value="1"/>
</dbReference>
<dbReference type="InterPro" id="IPR013094">
    <property type="entry name" value="AB_hydrolase_3"/>
</dbReference>
<sequence length="369" mass="39797">MDFSGYGVPSPEWEAFVQTNPTAGQPGRVPRDVTPEQIQRQTNAAREQAAAVLCAAHGLDEAVVQLTDYACPTRDGSSAAITVRAYRPTAAAGVERLPAFVYFHGGGYLFGSLGSERYLCGSLAAQLGLLVLHVCYRHTPVFVHPTAHCDGHDGLQWIADHGQVLGLDTDNVVVGGLSAGAAVAASAALAMRRPSGCRSEERPAAGRLRIRAVVLGIPWILHPDAFPVHLFARPAVASPVQCADAPVIAQDYIDFFTDLLQVNDAEDPLLNLPLRSNEELQCLPKTAIVVAGRDPLRDGGLLLADRLARLSIPTKVHVFKGLPHGFRRFTELPSTSRFDGLLEECIRWGFENGVETRQSTDWKIEGADV</sequence>
<dbReference type="Pfam" id="PF07859">
    <property type="entry name" value="Abhydrolase_3"/>
    <property type="match status" value="1"/>
</dbReference>
<dbReference type="OrthoDB" id="408631at2759"/>
<organism evidence="3 4">
    <name type="scientific">Niveomyces insectorum RCEF 264</name>
    <dbReference type="NCBI Taxonomy" id="1081102"/>
    <lineage>
        <taxon>Eukaryota</taxon>
        <taxon>Fungi</taxon>
        <taxon>Dikarya</taxon>
        <taxon>Ascomycota</taxon>
        <taxon>Pezizomycotina</taxon>
        <taxon>Sordariomycetes</taxon>
        <taxon>Hypocreomycetidae</taxon>
        <taxon>Hypocreales</taxon>
        <taxon>Cordycipitaceae</taxon>
        <taxon>Niveomyces</taxon>
    </lineage>
</organism>
<dbReference type="Gene3D" id="3.40.50.1820">
    <property type="entry name" value="alpha/beta hydrolase"/>
    <property type="match status" value="1"/>
</dbReference>
<feature type="domain" description="Alpha/beta hydrolase fold-3" evidence="2">
    <location>
        <begin position="100"/>
        <end position="326"/>
    </location>
</feature>
<evidence type="ECO:0000259" key="2">
    <source>
        <dbReference type="Pfam" id="PF07859"/>
    </source>
</evidence>
<keyword evidence="4" id="KW-1185">Reference proteome</keyword>
<comment type="caution">
    <text evidence="3">The sequence shown here is derived from an EMBL/GenBank/DDBJ whole genome shotgun (WGS) entry which is preliminary data.</text>
</comment>
<proteinExistence type="predicted"/>
<dbReference type="STRING" id="1081102.A0A168AEG7"/>
<dbReference type="Proteomes" id="UP000076874">
    <property type="component" value="Unassembled WGS sequence"/>
</dbReference>
<evidence type="ECO:0000313" key="4">
    <source>
        <dbReference type="Proteomes" id="UP000076874"/>
    </source>
</evidence>
<dbReference type="InterPro" id="IPR029058">
    <property type="entry name" value="AB_hydrolase_fold"/>
</dbReference>
<keyword evidence="1 3" id="KW-0378">Hydrolase</keyword>
<gene>
    <name evidence="3" type="ORF">SPI_00833</name>
</gene>
<dbReference type="SUPFAM" id="SSF53474">
    <property type="entry name" value="alpha/beta-Hydrolases"/>
    <property type="match status" value="1"/>
</dbReference>
<reference evidence="3 4" key="1">
    <citation type="journal article" date="2016" name="Genome Biol. Evol.">
        <title>Divergent and convergent evolution of fungal pathogenicity.</title>
        <authorList>
            <person name="Shang Y."/>
            <person name="Xiao G."/>
            <person name="Zheng P."/>
            <person name="Cen K."/>
            <person name="Zhan S."/>
            <person name="Wang C."/>
        </authorList>
    </citation>
    <scope>NUCLEOTIDE SEQUENCE [LARGE SCALE GENOMIC DNA]</scope>
    <source>
        <strain evidence="3 4">RCEF 264</strain>
    </source>
</reference>
<evidence type="ECO:0000256" key="1">
    <source>
        <dbReference type="ARBA" id="ARBA00022801"/>
    </source>
</evidence>